<organism evidence="2">
    <name type="scientific">uncultured Thermomicrobiales bacterium</name>
    <dbReference type="NCBI Taxonomy" id="1645740"/>
    <lineage>
        <taxon>Bacteria</taxon>
        <taxon>Pseudomonadati</taxon>
        <taxon>Thermomicrobiota</taxon>
        <taxon>Thermomicrobia</taxon>
        <taxon>Thermomicrobiales</taxon>
        <taxon>environmental samples</taxon>
    </lineage>
</organism>
<evidence type="ECO:0000313" key="2">
    <source>
        <dbReference type="EMBL" id="CAA9584786.1"/>
    </source>
</evidence>
<dbReference type="EMBL" id="CADCWJ010000833">
    <property type="protein sequence ID" value="CAA9584786.1"/>
    <property type="molecule type" value="Genomic_DNA"/>
</dbReference>
<name>A0A6J4VNX6_9BACT</name>
<dbReference type="AlphaFoldDB" id="A0A6J4VNX6"/>
<reference evidence="2" key="1">
    <citation type="submission" date="2020-02" db="EMBL/GenBank/DDBJ databases">
        <authorList>
            <person name="Meier V. D."/>
        </authorList>
    </citation>
    <scope>NUCLEOTIDE SEQUENCE</scope>
    <source>
        <strain evidence="2">AVDCRST_MAG87</strain>
    </source>
</reference>
<evidence type="ECO:0000256" key="1">
    <source>
        <dbReference type="SAM" id="MobiDB-lite"/>
    </source>
</evidence>
<sequence>MPDARPQGSIAAWEDGWYGIRPQCRSSRSRPPDQGLPRGIMAHRNVNQTTGARDRGRHGRAFARHLAAADHGRRSAARLVAQEAAPQA</sequence>
<accession>A0A6J4VNX6</accession>
<gene>
    <name evidence="2" type="ORF">AVDCRST_MAG87-3812</name>
</gene>
<protein>
    <submittedName>
        <fullName evidence="2">Uncharacterized protein</fullName>
    </submittedName>
</protein>
<feature type="region of interest" description="Disordered" evidence="1">
    <location>
        <begin position="69"/>
        <end position="88"/>
    </location>
</feature>
<proteinExistence type="predicted"/>